<dbReference type="Pfam" id="PF00085">
    <property type="entry name" value="Thioredoxin"/>
    <property type="match status" value="1"/>
</dbReference>
<proteinExistence type="predicted"/>
<dbReference type="InterPro" id="IPR013766">
    <property type="entry name" value="Thioredoxin_domain"/>
</dbReference>
<gene>
    <name evidence="3" type="ORF">LRAMOSA04905</name>
</gene>
<dbReference type="InterPro" id="IPR036249">
    <property type="entry name" value="Thioredoxin-like_sf"/>
</dbReference>
<dbReference type="FunFam" id="3.40.30.10:FF:000245">
    <property type="entry name" value="Thioredoxin"/>
    <property type="match status" value="1"/>
</dbReference>
<dbReference type="PRINTS" id="PR00421">
    <property type="entry name" value="THIOREDOXIN"/>
</dbReference>
<keyword evidence="1" id="KW-1015">Disulfide bond</keyword>
<reference evidence="3" key="1">
    <citation type="journal article" date="2014" name="Genome Announc.">
        <title>De novo whole-genome sequence and genome annotation of Lichtheimia ramosa.</title>
        <authorList>
            <person name="Linde J."/>
            <person name="Schwartze V."/>
            <person name="Binder U."/>
            <person name="Lass-Florl C."/>
            <person name="Voigt K."/>
            <person name="Horn F."/>
        </authorList>
    </citation>
    <scope>NUCLEOTIDE SEQUENCE</scope>
    <source>
        <strain evidence="3">JMRC FSU:6197</strain>
    </source>
</reference>
<evidence type="ECO:0000256" key="1">
    <source>
        <dbReference type="ARBA" id="ARBA00023157"/>
    </source>
</evidence>
<accession>A0A077WZI0</accession>
<evidence type="ECO:0000313" key="3">
    <source>
        <dbReference type="EMBL" id="CDS12720.1"/>
    </source>
</evidence>
<dbReference type="Gene3D" id="3.40.30.10">
    <property type="entry name" value="Glutaredoxin"/>
    <property type="match status" value="1"/>
</dbReference>
<dbReference type="SUPFAM" id="SSF52833">
    <property type="entry name" value="Thioredoxin-like"/>
    <property type="match status" value="1"/>
</dbReference>
<sequence>MQVQFREPKNLEEFNKLISENKKVAIDFHASWCGPCKIIAPKFEQMAVEFPDITYAKIDIDDVPDVAAEVGIRAMPTSMFYKDGLKWDEVVGAHTDKLGVAIQKLSSTTHNA</sequence>
<feature type="domain" description="Thioredoxin" evidence="2">
    <location>
        <begin position="1"/>
        <end position="107"/>
    </location>
</feature>
<dbReference type="PANTHER" id="PTHR46115">
    <property type="entry name" value="THIOREDOXIN-LIKE PROTEIN 1"/>
    <property type="match status" value="1"/>
</dbReference>
<dbReference type="CDD" id="cd02947">
    <property type="entry name" value="TRX_family"/>
    <property type="match status" value="1"/>
</dbReference>
<dbReference type="PROSITE" id="PS51352">
    <property type="entry name" value="THIOREDOXIN_2"/>
    <property type="match status" value="1"/>
</dbReference>
<dbReference type="EMBL" id="LK023368">
    <property type="protein sequence ID" value="CDS12720.1"/>
    <property type="molecule type" value="Genomic_DNA"/>
</dbReference>
<dbReference type="AlphaFoldDB" id="A0A077WZI0"/>
<dbReference type="OrthoDB" id="2121326at2759"/>
<name>A0A077WZI0_9FUNG</name>
<protein>
    <recommendedName>
        <fullName evidence="2">Thioredoxin domain-containing protein</fullName>
    </recommendedName>
</protein>
<organism evidence="3">
    <name type="scientific">Lichtheimia ramosa</name>
    <dbReference type="NCBI Taxonomy" id="688394"/>
    <lineage>
        <taxon>Eukaryota</taxon>
        <taxon>Fungi</taxon>
        <taxon>Fungi incertae sedis</taxon>
        <taxon>Mucoromycota</taxon>
        <taxon>Mucoromycotina</taxon>
        <taxon>Mucoromycetes</taxon>
        <taxon>Mucorales</taxon>
        <taxon>Lichtheimiaceae</taxon>
        <taxon>Lichtheimia</taxon>
    </lineage>
</organism>
<evidence type="ECO:0000259" key="2">
    <source>
        <dbReference type="PROSITE" id="PS51352"/>
    </source>
</evidence>